<dbReference type="AlphaFoldDB" id="A0A852SPE9"/>
<dbReference type="Proteomes" id="UP000549913">
    <property type="component" value="Unassembled WGS sequence"/>
</dbReference>
<keyword evidence="2" id="KW-0255">Endonuclease</keyword>
<dbReference type="Pfam" id="PF04480">
    <property type="entry name" value="DUF559"/>
    <property type="match status" value="1"/>
</dbReference>
<reference evidence="2 3" key="1">
    <citation type="submission" date="2020-07" db="EMBL/GenBank/DDBJ databases">
        <title>Sequencing the genomes of 1000 actinobacteria strains.</title>
        <authorList>
            <person name="Klenk H.-P."/>
        </authorList>
    </citation>
    <scope>NUCLEOTIDE SEQUENCE [LARGE SCALE GENOMIC DNA]</scope>
    <source>
        <strain evidence="2 3">DSM 26474</strain>
    </source>
</reference>
<dbReference type="InterPro" id="IPR011335">
    <property type="entry name" value="Restrct_endonuc-II-like"/>
</dbReference>
<keyword evidence="3" id="KW-1185">Reference proteome</keyword>
<evidence type="ECO:0000313" key="2">
    <source>
        <dbReference type="EMBL" id="NYD70748.1"/>
    </source>
</evidence>
<proteinExistence type="predicted"/>
<evidence type="ECO:0000313" key="3">
    <source>
        <dbReference type="Proteomes" id="UP000549913"/>
    </source>
</evidence>
<protein>
    <submittedName>
        <fullName evidence="2">Very-short-patch-repair endonuclease</fullName>
    </submittedName>
</protein>
<sequence length="252" mass="27767">MSHRIDLPSHLTSRPFALGEALSAGVGETRLRGSDLDIPFRGVRAPASPGGLMALCQACARSTVRGLPVVDPVSAWLQLAGGSTLDELVVAGDHLVRIPSRRDDLRRPFCTVDELVQRSRECRGRGATLARRAAELVREGSDSPQESRLRLALTRAGLPEPALNCELRTTGGRFVARVDMLYRHARVVVEYDGDQHRTDARQYDRDISRIDELHALGYRVVRVRRRQLAAGGHEAVRLVRAALAAHPEPSWP</sequence>
<dbReference type="InterPro" id="IPR007569">
    <property type="entry name" value="DUF559"/>
</dbReference>
<dbReference type="GO" id="GO:0004519">
    <property type="term" value="F:endonuclease activity"/>
    <property type="evidence" value="ECO:0007669"/>
    <property type="project" value="UniProtKB-KW"/>
</dbReference>
<evidence type="ECO:0000259" key="1">
    <source>
        <dbReference type="Pfam" id="PF04480"/>
    </source>
</evidence>
<dbReference type="EMBL" id="JACCBM010000001">
    <property type="protein sequence ID" value="NYD70748.1"/>
    <property type="molecule type" value="Genomic_DNA"/>
</dbReference>
<feature type="domain" description="DUF559" evidence="1">
    <location>
        <begin position="178"/>
        <end position="234"/>
    </location>
</feature>
<dbReference type="Gene3D" id="3.40.960.10">
    <property type="entry name" value="VSR Endonuclease"/>
    <property type="match status" value="1"/>
</dbReference>
<dbReference type="RefSeq" id="WP_179547828.1">
    <property type="nucleotide sequence ID" value="NZ_BSEW01000001.1"/>
</dbReference>
<gene>
    <name evidence="2" type="ORF">BJ984_001906</name>
</gene>
<dbReference type="SUPFAM" id="SSF52980">
    <property type="entry name" value="Restriction endonuclease-like"/>
    <property type="match status" value="1"/>
</dbReference>
<keyword evidence="2" id="KW-0378">Hydrolase</keyword>
<organism evidence="2 3">
    <name type="scientific">Herbiconiux flava</name>
    <dbReference type="NCBI Taxonomy" id="881268"/>
    <lineage>
        <taxon>Bacteria</taxon>
        <taxon>Bacillati</taxon>
        <taxon>Actinomycetota</taxon>
        <taxon>Actinomycetes</taxon>
        <taxon>Micrococcales</taxon>
        <taxon>Microbacteriaceae</taxon>
        <taxon>Herbiconiux</taxon>
    </lineage>
</organism>
<accession>A0A852SPE9</accession>
<keyword evidence="2" id="KW-0540">Nuclease</keyword>
<name>A0A852SPE9_9MICO</name>
<comment type="caution">
    <text evidence="2">The sequence shown here is derived from an EMBL/GenBank/DDBJ whole genome shotgun (WGS) entry which is preliminary data.</text>
</comment>